<organism evidence="1 2">
    <name type="scientific">Blastomyces gilchristii (strain SLH14081)</name>
    <name type="common">Blastomyces dermatitidis</name>
    <dbReference type="NCBI Taxonomy" id="559298"/>
    <lineage>
        <taxon>Eukaryota</taxon>
        <taxon>Fungi</taxon>
        <taxon>Dikarya</taxon>
        <taxon>Ascomycota</taxon>
        <taxon>Pezizomycotina</taxon>
        <taxon>Eurotiomycetes</taxon>
        <taxon>Eurotiomycetidae</taxon>
        <taxon>Onygenales</taxon>
        <taxon>Ajellomycetaceae</taxon>
        <taxon>Blastomyces</taxon>
    </lineage>
</organism>
<dbReference type="SUPFAM" id="SSF56112">
    <property type="entry name" value="Protein kinase-like (PK-like)"/>
    <property type="match status" value="1"/>
</dbReference>
<reference evidence="2" key="1">
    <citation type="journal article" date="2015" name="PLoS Genet.">
        <title>The dynamic genome and transcriptome of the human fungal pathogen Blastomyces and close relative Emmonsia.</title>
        <authorList>
            <person name="Munoz J.F."/>
            <person name="Gauthier G.M."/>
            <person name="Desjardins C.A."/>
            <person name="Gallo J.E."/>
            <person name="Holder J."/>
            <person name="Sullivan T.D."/>
            <person name="Marty A.J."/>
            <person name="Carmen J.C."/>
            <person name="Chen Z."/>
            <person name="Ding L."/>
            <person name="Gujja S."/>
            <person name="Magrini V."/>
            <person name="Misas E."/>
            <person name="Mitreva M."/>
            <person name="Priest M."/>
            <person name="Saif S."/>
            <person name="Whiston E.A."/>
            <person name="Young S."/>
            <person name="Zeng Q."/>
            <person name="Goldman W.E."/>
            <person name="Mardis E.R."/>
            <person name="Taylor J.W."/>
            <person name="McEwen J.G."/>
            <person name="Clay O.K."/>
            <person name="Klein B.S."/>
            <person name="Cuomo C.A."/>
        </authorList>
    </citation>
    <scope>NUCLEOTIDE SEQUENCE [LARGE SCALE GENOMIC DNA]</scope>
    <source>
        <strain evidence="2">SLH14081</strain>
    </source>
</reference>
<dbReference type="RefSeq" id="XP_031577059.1">
    <property type="nucleotide sequence ID" value="XM_031720776.1"/>
</dbReference>
<dbReference type="AlphaFoldDB" id="A0A179UEH0"/>
<dbReference type="InterPro" id="IPR011009">
    <property type="entry name" value="Kinase-like_dom_sf"/>
</dbReference>
<gene>
    <name evidence="1" type="ORF">BDBG_02419</name>
</gene>
<dbReference type="Gene3D" id="3.90.1200.10">
    <property type="match status" value="1"/>
</dbReference>
<keyword evidence="2" id="KW-1185">Reference proteome</keyword>
<dbReference type="VEuPathDB" id="FungiDB:BDBG_02419"/>
<dbReference type="InterPro" id="IPR051678">
    <property type="entry name" value="AGP_Transferase"/>
</dbReference>
<dbReference type="OrthoDB" id="4177236at2759"/>
<proteinExistence type="predicted"/>
<evidence type="ECO:0000313" key="2">
    <source>
        <dbReference type="Proteomes" id="UP000002038"/>
    </source>
</evidence>
<dbReference type="EMBL" id="GG657450">
    <property type="protein sequence ID" value="OAT06143.1"/>
    <property type="molecule type" value="Genomic_DNA"/>
</dbReference>
<accession>A0A179UEH0</accession>
<dbReference type="Proteomes" id="UP000002038">
    <property type="component" value="Unassembled WGS sequence"/>
</dbReference>
<protein>
    <submittedName>
        <fullName evidence="1">Phosphotransferase enzyme family protein</fullName>
    </submittedName>
</protein>
<name>A0A179UEH0_BLAGS</name>
<dbReference type="PANTHER" id="PTHR21310">
    <property type="entry name" value="AMINOGLYCOSIDE PHOSPHOTRANSFERASE-RELATED-RELATED"/>
    <property type="match status" value="1"/>
</dbReference>
<sequence length="298" mass="34666">MVSKSEADSNFLRGRVAIFWTEAVDDFPRSKDVPLPLPTEAEIENALNISPECHYIVKFGKGVNLVEGENMLFVREMTKVPVPRVYALYSNPQIGKNYIVMEHIARETLAKLWASLTGAEKESIVAKLHSYNTTRSYTSCHHQVTMSIDKQTLLDEIFWTQHTEAMINSPFITEAALNKAMAWKYTHDSRPHYKADFYCQCLPHIFCGHKLMFTHGDCQHKNIMIQSDPQRMTANNRTLEIVILDWEKSGWYPSYWEYCLAVCALCWDDDWGLWIEKMLDLFISEVSWLQILRLELWS</sequence>
<dbReference type="GeneID" id="8506332"/>
<dbReference type="PANTHER" id="PTHR21310:SF48">
    <property type="entry name" value="AMINOGLYCOSIDE PHOSPHOTRANSFERASE DOMAIN-CONTAINING PROTEIN"/>
    <property type="match status" value="1"/>
</dbReference>
<dbReference type="KEGG" id="bgh:BDBG_02419"/>
<evidence type="ECO:0000313" key="1">
    <source>
        <dbReference type="EMBL" id="OAT06143.1"/>
    </source>
</evidence>